<evidence type="ECO:0000313" key="1">
    <source>
        <dbReference type="EMBL" id="KMQ85536.1"/>
    </source>
</evidence>
<dbReference type="AlphaFoldDB" id="A0A0J7K5R1"/>
<reference evidence="1 2" key="1">
    <citation type="submission" date="2015-04" db="EMBL/GenBank/DDBJ databases">
        <title>Lasius niger genome sequencing.</title>
        <authorList>
            <person name="Konorov E.A."/>
            <person name="Nikitin M.A."/>
            <person name="Kirill M.V."/>
            <person name="Chang P."/>
        </authorList>
    </citation>
    <scope>NUCLEOTIDE SEQUENCE [LARGE SCALE GENOMIC DNA]</scope>
    <source>
        <tissue evidence="1">Whole</tissue>
    </source>
</reference>
<name>A0A0J7K5R1_LASNI</name>
<accession>A0A0J7K5R1</accession>
<keyword evidence="2" id="KW-1185">Reference proteome</keyword>
<dbReference type="PaxDb" id="67767-A0A0J7K5R1"/>
<protein>
    <submittedName>
        <fullName evidence="1">Pogo transposable element with krab domain</fullName>
    </submittedName>
</protein>
<dbReference type="STRING" id="67767.A0A0J7K5R1"/>
<dbReference type="EMBL" id="LBMM01013668">
    <property type="protein sequence ID" value="KMQ85536.1"/>
    <property type="molecule type" value="Genomic_DNA"/>
</dbReference>
<organism evidence="1 2">
    <name type="scientific">Lasius niger</name>
    <name type="common">Black garden ant</name>
    <dbReference type="NCBI Taxonomy" id="67767"/>
    <lineage>
        <taxon>Eukaryota</taxon>
        <taxon>Metazoa</taxon>
        <taxon>Ecdysozoa</taxon>
        <taxon>Arthropoda</taxon>
        <taxon>Hexapoda</taxon>
        <taxon>Insecta</taxon>
        <taxon>Pterygota</taxon>
        <taxon>Neoptera</taxon>
        <taxon>Endopterygota</taxon>
        <taxon>Hymenoptera</taxon>
        <taxon>Apocrita</taxon>
        <taxon>Aculeata</taxon>
        <taxon>Formicoidea</taxon>
        <taxon>Formicidae</taxon>
        <taxon>Formicinae</taxon>
        <taxon>Lasius</taxon>
        <taxon>Lasius</taxon>
    </lineage>
</organism>
<proteinExistence type="predicted"/>
<sequence>MIGEDLFVHHPPVTNPVKKTLIDVYSQHGEKICGNKELRRIRNWAKRAEAGGYGSVRSVNFRVYKLFCQKRDKHGIVNDMQLRKWGIQAKHEINPQMRIKASKSWAENFKRKYNIVSRSITHKVGKDYWKKRFQLETKAAEFIELVKKTIQEKGYQPHEVINMDQSRFDKKLHSYRTLATKGVKQVMVAVGSKNATTHSYMVMPFVDAAGGLSKFLYLNSQEPEGKFPQIITPVIPENIKVYPGTTAMMTTNDLEIFLELLIGDLISRNIPKALLLADSWSSNKDNKIFKKLQEKCKDIQLERLLIPEGTTGMIKPLDVFYFRPYKQFVRHISDSIEISEKFGGGTTTSSCKLWPTTNSKLPCFVT</sequence>
<dbReference type="Proteomes" id="UP000036403">
    <property type="component" value="Unassembled WGS sequence"/>
</dbReference>
<dbReference type="OrthoDB" id="10051656at2759"/>
<evidence type="ECO:0000313" key="2">
    <source>
        <dbReference type="Proteomes" id="UP000036403"/>
    </source>
</evidence>
<gene>
    <name evidence="1" type="ORF">RF55_15856</name>
</gene>
<comment type="caution">
    <text evidence="1">The sequence shown here is derived from an EMBL/GenBank/DDBJ whole genome shotgun (WGS) entry which is preliminary data.</text>
</comment>